<dbReference type="Gene3D" id="2.130.10.130">
    <property type="entry name" value="Integrin alpha, N-terminal"/>
    <property type="match status" value="1"/>
</dbReference>
<sequence length="161" mass="17541">MYLLFFFTSYTLSSSYKENKIVQDLLLYPPDSARLYTHINRGSYFGYSVATYIGQSQPSCLVGAPKASHSGSSNSINESTGVVYRLDMDLTFPFCSVVPIATTDELRKEVGTPTPGGVELLPGGSLVDLEYADDIVLFGEDADKVQSLLTTLSNNARIFGI</sequence>
<reference evidence="1 2" key="1">
    <citation type="submission" date="2018-11" db="EMBL/GenBank/DDBJ databases">
        <authorList>
            <consortium name="Pathogen Informatics"/>
        </authorList>
    </citation>
    <scope>NUCLEOTIDE SEQUENCE [LARGE SCALE GENOMIC DNA]</scope>
    <source>
        <strain evidence="1 2">Zambia</strain>
    </source>
</reference>
<evidence type="ECO:0008006" key="3">
    <source>
        <dbReference type="Google" id="ProtNLM"/>
    </source>
</evidence>
<protein>
    <recommendedName>
        <fullName evidence="3">Reverse transcriptase domain-containing protein</fullName>
    </recommendedName>
</protein>
<proteinExistence type="predicted"/>
<dbReference type="InterPro" id="IPR028994">
    <property type="entry name" value="Integrin_alpha_N"/>
</dbReference>
<evidence type="ECO:0000313" key="1">
    <source>
        <dbReference type="EMBL" id="VDO94888.1"/>
    </source>
</evidence>
<dbReference type="EMBL" id="UZAI01006327">
    <property type="protein sequence ID" value="VDO94888.1"/>
    <property type="molecule type" value="Genomic_DNA"/>
</dbReference>
<organism evidence="1 2">
    <name type="scientific">Schistosoma margrebowiei</name>
    <dbReference type="NCBI Taxonomy" id="48269"/>
    <lineage>
        <taxon>Eukaryota</taxon>
        <taxon>Metazoa</taxon>
        <taxon>Spiralia</taxon>
        <taxon>Lophotrochozoa</taxon>
        <taxon>Platyhelminthes</taxon>
        <taxon>Trematoda</taxon>
        <taxon>Digenea</taxon>
        <taxon>Strigeidida</taxon>
        <taxon>Schistosomatoidea</taxon>
        <taxon>Schistosomatidae</taxon>
        <taxon>Schistosoma</taxon>
    </lineage>
</organism>
<name>A0A3P8D361_9TREM</name>
<dbReference type="Proteomes" id="UP000277204">
    <property type="component" value="Unassembled WGS sequence"/>
</dbReference>
<dbReference type="AlphaFoldDB" id="A0A3P8D361"/>
<keyword evidence="2" id="KW-1185">Reference proteome</keyword>
<gene>
    <name evidence="1" type="ORF">SMRZ_LOCUS11342</name>
</gene>
<evidence type="ECO:0000313" key="2">
    <source>
        <dbReference type="Proteomes" id="UP000277204"/>
    </source>
</evidence>
<accession>A0A3P8D361</accession>